<dbReference type="SUPFAM" id="SSF46689">
    <property type="entry name" value="Homeodomain-like"/>
    <property type="match status" value="1"/>
</dbReference>
<dbReference type="PANTHER" id="PTHR35004:SF7">
    <property type="entry name" value="INTEGRASE PROTEIN"/>
    <property type="match status" value="1"/>
</dbReference>
<proteinExistence type="predicted"/>
<dbReference type="AlphaFoldDB" id="A0A0H3AEN8"/>
<dbReference type="EMBL" id="CP000626">
    <property type="protein sequence ID" value="ABQ18728.1"/>
    <property type="molecule type" value="Genomic_DNA"/>
</dbReference>
<reference evidence="2 4" key="1">
    <citation type="submission" date="2007-03" db="EMBL/GenBank/DDBJ databases">
        <authorList>
            <person name="Heidelberg J."/>
        </authorList>
    </citation>
    <scope>NUCLEOTIDE SEQUENCE [LARGE SCALE GENOMIC DNA]</scope>
    <source>
        <strain evidence="4">ATCC 39541 / Classical Ogawa 395 / O395</strain>
        <strain evidence="2">O395</strain>
    </source>
</reference>
<evidence type="ECO:0000313" key="4">
    <source>
        <dbReference type="Proteomes" id="UP000000249"/>
    </source>
</evidence>
<dbReference type="GO" id="GO:0015074">
    <property type="term" value="P:DNA integration"/>
    <property type="evidence" value="ECO:0007669"/>
    <property type="project" value="InterPro"/>
</dbReference>
<dbReference type="KEGG" id="vcr:VC395_0834"/>
<dbReference type="GO" id="GO:0003676">
    <property type="term" value="F:nucleic acid binding"/>
    <property type="evidence" value="ECO:0007669"/>
    <property type="project" value="InterPro"/>
</dbReference>
<dbReference type="InterPro" id="IPR012337">
    <property type="entry name" value="RNaseH-like_sf"/>
</dbReference>
<dbReference type="KEGG" id="vco:VC0395_A0341"/>
<evidence type="ECO:0000313" key="2">
    <source>
        <dbReference type="EMBL" id="ABQ18728.1"/>
    </source>
</evidence>
<dbReference type="eggNOG" id="COG2801">
    <property type="taxonomic scope" value="Bacteria"/>
</dbReference>
<dbReference type="NCBIfam" id="NF033577">
    <property type="entry name" value="transpos_IS481"/>
    <property type="match status" value="1"/>
</dbReference>
<dbReference type="SMR" id="A0A0H3AEN8"/>
<dbReference type="InterPro" id="IPR036397">
    <property type="entry name" value="RNaseH_sf"/>
</dbReference>
<dbReference type="PATRIC" id="fig|345073.21.peg.804"/>
<gene>
    <name evidence="2" type="ordered locus">VC0395_0520</name>
    <name evidence="3" type="ordered locus">VC0395_A0341</name>
</gene>
<dbReference type="Pfam" id="PF13565">
    <property type="entry name" value="HTH_32"/>
    <property type="match status" value="1"/>
</dbReference>
<dbReference type="KEGG" id="vco:VC0395_0520"/>
<dbReference type="Pfam" id="PF13683">
    <property type="entry name" value="rve_3"/>
    <property type="match status" value="1"/>
</dbReference>
<dbReference type="InterPro" id="IPR001584">
    <property type="entry name" value="Integrase_cat-core"/>
</dbReference>
<dbReference type="InterPro" id="IPR009057">
    <property type="entry name" value="Homeodomain-like_sf"/>
</dbReference>
<organism evidence="2 4">
    <name type="scientific">Vibrio cholerae serotype O1 (strain ATCC 39541 / Classical Ogawa 395 / O395)</name>
    <dbReference type="NCBI Taxonomy" id="345073"/>
    <lineage>
        <taxon>Bacteria</taxon>
        <taxon>Pseudomonadati</taxon>
        <taxon>Pseudomonadota</taxon>
        <taxon>Gammaproteobacteria</taxon>
        <taxon>Vibrionales</taxon>
        <taxon>Vibrionaceae</taxon>
        <taxon>Vibrio</taxon>
    </lineage>
</organism>
<accession>A0A0H3AEN8</accession>
<evidence type="ECO:0000259" key="1">
    <source>
        <dbReference type="PROSITE" id="PS50994"/>
    </source>
</evidence>
<dbReference type="PANTHER" id="PTHR35004">
    <property type="entry name" value="TRANSPOSASE RV3428C-RELATED"/>
    <property type="match status" value="1"/>
</dbReference>
<dbReference type="EMBL" id="CP000627">
    <property type="protein sequence ID" value="ABQ21244.1"/>
    <property type="molecule type" value="Genomic_DNA"/>
</dbReference>
<evidence type="ECO:0000313" key="3">
    <source>
        <dbReference type="EMBL" id="ABQ21244.1"/>
    </source>
</evidence>
<sequence>MSMDREIQQRLQWVKMYEECGDAGLVCRRCGISRPTLRKWAKRYKQCGIAGLESQSRRPHSSPDTKLTDELRALILTMRDKRNLGARRLQTELIRLHKIHLSTATLHKVLSEASVKPIVTYRRKKDFQRYERPIPGDRVQMDTCKIAPGIYQYTAIDDCSRYRVLRCYSRRTAANTVDFIDCVVEEMPFPIQRIQTDRGREFFAEKVQKQLMIYGIKFRPNKPGSPHLNGKVERSQKTDKSEFYPTIDVSVGLQELDLLLAEWQHYYNWERPHSSLNGLTPIDRITEISDQTPLSEEVSQNYQIKKERFQEQNYKLDLQLRKLKPSL</sequence>
<dbReference type="InterPro" id="IPR047656">
    <property type="entry name" value="IS481-like_transpos"/>
</dbReference>
<dbReference type="SUPFAM" id="SSF53098">
    <property type="entry name" value="Ribonuclease H-like"/>
    <property type="match status" value="1"/>
</dbReference>
<protein>
    <submittedName>
        <fullName evidence="2">Transposase</fullName>
    </submittedName>
</protein>
<dbReference type="PROSITE" id="PS50994">
    <property type="entry name" value="INTEGRASE"/>
    <property type="match status" value="1"/>
</dbReference>
<dbReference type="Proteomes" id="UP000000249">
    <property type="component" value="Chromosome 2"/>
</dbReference>
<dbReference type="Proteomes" id="UP000000249">
    <property type="component" value="Chromosome 1"/>
</dbReference>
<name>A0A0H3AEN8_VIBC3</name>
<feature type="domain" description="Integrase catalytic" evidence="1">
    <location>
        <begin position="129"/>
        <end position="289"/>
    </location>
</feature>
<dbReference type="Gene3D" id="3.30.420.10">
    <property type="entry name" value="Ribonuclease H-like superfamily/Ribonuclease H"/>
    <property type="match status" value="1"/>
</dbReference>
<dbReference type="FunFam" id="3.30.420.10:FF:000207">
    <property type="entry name" value="Putative transposase"/>
    <property type="match status" value="1"/>
</dbReference>